<keyword evidence="3 9" id="KW-0813">Transport</keyword>
<comment type="caution">
    <text evidence="10">The sequence shown here is derived from an EMBL/GenBank/DDBJ whole genome shotgun (WGS) entry which is preliminary data.</text>
</comment>
<keyword evidence="4 9" id="KW-0812">Transmembrane</keyword>
<evidence type="ECO:0000256" key="2">
    <source>
        <dbReference type="ARBA" id="ARBA00004141"/>
    </source>
</evidence>
<evidence type="ECO:0000256" key="7">
    <source>
        <dbReference type="ARBA" id="ARBA00023136"/>
    </source>
</evidence>
<keyword evidence="7 9" id="KW-0472">Membrane</keyword>
<dbReference type="OrthoDB" id="660759at2759"/>
<feature type="transmembrane region" description="Helical" evidence="9">
    <location>
        <begin position="99"/>
        <end position="121"/>
    </location>
</feature>
<keyword evidence="11" id="KW-1185">Reference proteome</keyword>
<gene>
    <name evidence="10" type="ORF">CLODIP_2_CD14476</name>
</gene>
<dbReference type="GO" id="GO:0012505">
    <property type="term" value="C:endomembrane system"/>
    <property type="evidence" value="ECO:0007669"/>
    <property type="project" value="UniProtKB-ARBA"/>
</dbReference>
<protein>
    <recommendedName>
        <fullName evidence="9">Vesicle transport protein</fullName>
    </recommendedName>
</protein>
<dbReference type="EMBL" id="CADEPI010000015">
    <property type="protein sequence ID" value="CAB3364187.1"/>
    <property type="molecule type" value="Genomic_DNA"/>
</dbReference>
<evidence type="ECO:0000313" key="11">
    <source>
        <dbReference type="Proteomes" id="UP000494165"/>
    </source>
</evidence>
<feature type="transmembrane region" description="Helical" evidence="9">
    <location>
        <begin position="68"/>
        <end position="93"/>
    </location>
</feature>
<evidence type="ECO:0000256" key="3">
    <source>
        <dbReference type="ARBA" id="ARBA00022448"/>
    </source>
</evidence>
<feature type="transmembrane region" description="Helical" evidence="9">
    <location>
        <begin position="156"/>
        <end position="178"/>
    </location>
</feature>
<dbReference type="InterPro" id="IPR011691">
    <property type="entry name" value="Vesicle_transpt_SFT2"/>
</dbReference>
<evidence type="ECO:0000256" key="4">
    <source>
        <dbReference type="ARBA" id="ARBA00022692"/>
    </source>
</evidence>
<evidence type="ECO:0000256" key="8">
    <source>
        <dbReference type="ARBA" id="ARBA00025800"/>
    </source>
</evidence>
<evidence type="ECO:0000256" key="1">
    <source>
        <dbReference type="ARBA" id="ARBA00003566"/>
    </source>
</evidence>
<evidence type="ECO:0000256" key="9">
    <source>
        <dbReference type="RuleBase" id="RU363111"/>
    </source>
</evidence>
<feature type="transmembrane region" description="Helical" evidence="9">
    <location>
        <begin position="133"/>
        <end position="150"/>
    </location>
</feature>
<evidence type="ECO:0000313" key="10">
    <source>
        <dbReference type="EMBL" id="CAB3364187.1"/>
    </source>
</evidence>
<dbReference type="GO" id="GO:0016020">
    <property type="term" value="C:membrane"/>
    <property type="evidence" value="ECO:0007669"/>
    <property type="project" value="UniProtKB-SubCell"/>
</dbReference>
<comment type="function">
    <text evidence="1 9">May be involved in fusion of retrograde transport vesicles derived from an endocytic compartment with the Golgi complex.</text>
</comment>
<evidence type="ECO:0000256" key="6">
    <source>
        <dbReference type="ARBA" id="ARBA00022989"/>
    </source>
</evidence>
<sequence length="202" mass="22335">MAELKQDLQEYLLSKESSSSSLKIEMPSLPDVLSKPSSWFSKDSSSTPVSDQSTASYCFPSMSRLQRIIGFACCLGMGMLCFGLSLLYLPVLVLKARKFALLFTMGSLFSMISFSFLWGVTAHWQHMTAKERLPFSACYVASLLATIYFSMVVQSTPITCLCAVLQVVALVWFLLSYVPSGHNGIKFLFQLCTSSIGRTLPV</sequence>
<dbReference type="InterPro" id="IPR007305">
    <property type="entry name" value="Vesicle_transpt_Got1/SFT2"/>
</dbReference>
<dbReference type="PANTHER" id="PTHR23137:SF36">
    <property type="entry name" value="VESICLE TRANSPORT PROTEIN SFT2C"/>
    <property type="match status" value="1"/>
</dbReference>
<dbReference type="AlphaFoldDB" id="A0A8S1CA94"/>
<organism evidence="10 11">
    <name type="scientific">Cloeon dipterum</name>
    <dbReference type="NCBI Taxonomy" id="197152"/>
    <lineage>
        <taxon>Eukaryota</taxon>
        <taxon>Metazoa</taxon>
        <taxon>Ecdysozoa</taxon>
        <taxon>Arthropoda</taxon>
        <taxon>Hexapoda</taxon>
        <taxon>Insecta</taxon>
        <taxon>Pterygota</taxon>
        <taxon>Palaeoptera</taxon>
        <taxon>Ephemeroptera</taxon>
        <taxon>Pisciforma</taxon>
        <taxon>Baetidae</taxon>
        <taxon>Cloeon</taxon>
    </lineage>
</organism>
<dbReference type="GO" id="GO:0016192">
    <property type="term" value="P:vesicle-mediated transport"/>
    <property type="evidence" value="ECO:0007669"/>
    <property type="project" value="InterPro"/>
</dbReference>
<reference evidence="10 11" key="1">
    <citation type="submission" date="2020-04" db="EMBL/GenBank/DDBJ databases">
        <authorList>
            <person name="Alioto T."/>
            <person name="Alioto T."/>
            <person name="Gomez Garrido J."/>
        </authorList>
    </citation>
    <scope>NUCLEOTIDE SEQUENCE [LARGE SCALE GENOMIC DNA]</scope>
</reference>
<accession>A0A8S1CA94</accession>
<dbReference type="GO" id="GO:0015031">
    <property type="term" value="P:protein transport"/>
    <property type="evidence" value="ECO:0007669"/>
    <property type="project" value="UniProtKB-KW"/>
</dbReference>
<proteinExistence type="inferred from homology"/>
<name>A0A8S1CA94_9INSE</name>
<comment type="similarity">
    <text evidence="8 9">Belongs to the SFT2 family.</text>
</comment>
<dbReference type="PANTHER" id="PTHR23137">
    <property type="entry name" value="VESICLE TRANSPORT PROTEIN-RELATED"/>
    <property type="match status" value="1"/>
</dbReference>
<keyword evidence="6 9" id="KW-1133">Transmembrane helix</keyword>
<dbReference type="Proteomes" id="UP000494165">
    <property type="component" value="Unassembled WGS sequence"/>
</dbReference>
<evidence type="ECO:0000256" key="5">
    <source>
        <dbReference type="ARBA" id="ARBA00022927"/>
    </source>
</evidence>
<keyword evidence="5 9" id="KW-0653">Protein transport</keyword>
<comment type="subcellular location">
    <subcellularLocation>
        <location evidence="2 9">Membrane</location>
        <topology evidence="2 9">Multi-pass membrane protein</topology>
    </subcellularLocation>
</comment>
<dbReference type="GO" id="GO:0005737">
    <property type="term" value="C:cytoplasm"/>
    <property type="evidence" value="ECO:0007669"/>
    <property type="project" value="UniProtKB-ARBA"/>
</dbReference>
<dbReference type="Pfam" id="PF04178">
    <property type="entry name" value="Got1"/>
    <property type="match status" value="1"/>
</dbReference>